<dbReference type="Pfam" id="PF09084">
    <property type="entry name" value="NMT1"/>
    <property type="match status" value="1"/>
</dbReference>
<dbReference type="InterPro" id="IPR015168">
    <property type="entry name" value="SsuA/THI5"/>
</dbReference>
<accession>A0A3E0WZJ9</accession>
<gene>
    <name evidence="3" type="ORF">CAL65_03950</name>
</gene>
<evidence type="ECO:0000313" key="4">
    <source>
        <dbReference type="Proteomes" id="UP000256763"/>
    </source>
</evidence>
<organism evidence="3 4">
    <name type="scientific">Alkalilimnicola ehrlichii</name>
    <dbReference type="NCBI Taxonomy" id="351052"/>
    <lineage>
        <taxon>Bacteria</taxon>
        <taxon>Pseudomonadati</taxon>
        <taxon>Pseudomonadota</taxon>
        <taxon>Gammaproteobacteria</taxon>
        <taxon>Chromatiales</taxon>
        <taxon>Ectothiorhodospiraceae</taxon>
        <taxon>Alkalilimnicola</taxon>
    </lineage>
</organism>
<feature type="signal peptide" evidence="1">
    <location>
        <begin position="1"/>
        <end position="25"/>
    </location>
</feature>
<dbReference type="Gene3D" id="3.40.190.10">
    <property type="entry name" value="Periplasmic binding protein-like II"/>
    <property type="match status" value="2"/>
</dbReference>
<protein>
    <submittedName>
        <fullName evidence="3">Sulfonate/nitrate transporter</fullName>
    </submittedName>
</protein>
<keyword evidence="4" id="KW-1185">Reference proteome</keyword>
<evidence type="ECO:0000259" key="2">
    <source>
        <dbReference type="Pfam" id="PF09084"/>
    </source>
</evidence>
<proteinExistence type="predicted"/>
<dbReference type="PANTHER" id="PTHR31528:SF15">
    <property type="entry name" value="RIBOFLAVIN-BINDING PROTEIN RIBY"/>
    <property type="match status" value="1"/>
</dbReference>
<dbReference type="OrthoDB" id="9180959at2"/>
<sequence length="331" mass="35437">MALRLFKHSLFALGLLAASTTAAFAADKIRWMNDWLPSGDKAAIYLGVEQGFFAEEGIEVEIINGRGSSEVVTRLAAGAADMGTGGLPALLQAKAEQTINVSAVMSIYSMQPDLLILPEGSPIRSLADVEGKTLGTATFSASNVIWPILLRSNDIDPDSVNLVRMDPGALGPMLAAGRVDGTINWITKIPSFAEVMQEAGKDVEVILWSDYGLDGYGLSVLASDRLIQRNPDLVERATRAYSRALALAVENPRLAAEALKAHVPEMDVELAAAEFEASIPLIVNDISDANGIGTFEPELLAKTWEWVARSQELALDALDPTSAIDTRFIAD</sequence>
<evidence type="ECO:0000313" key="3">
    <source>
        <dbReference type="EMBL" id="RFA38511.1"/>
    </source>
</evidence>
<dbReference type="PANTHER" id="PTHR31528">
    <property type="entry name" value="4-AMINO-5-HYDROXYMETHYL-2-METHYLPYRIMIDINE PHOSPHATE SYNTHASE THI11-RELATED"/>
    <property type="match status" value="1"/>
</dbReference>
<dbReference type="SUPFAM" id="SSF53850">
    <property type="entry name" value="Periplasmic binding protein-like II"/>
    <property type="match status" value="1"/>
</dbReference>
<comment type="caution">
    <text evidence="3">The sequence shown here is derived from an EMBL/GenBank/DDBJ whole genome shotgun (WGS) entry which is preliminary data.</text>
</comment>
<evidence type="ECO:0000256" key="1">
    <source>
        <dbReference type="SAM" id="SignalP"/>
    </source>
</evidence>
<dbReference type="Proteomes" id="UP000256763">
    <property type="component" value="Unassembled WGS sequence"/>
</dbReference>
<dbReference type="AlphaFoldDB" id="A0A3E0WZJ9"/>
<dbReference type="GO" id="GO:0009228">
    <property type="term" value="P:thiamine biosynthetic process"/>
    <property type="evidence" value="ECO:0007669"/>
    <property type="project" value="InterPro"/>
</dbReference>
<keyword evidence="1" id="KW-0732">Signal</keyword>
<feature type="chain" id="PRO_5017585994" evidence="1">
    <location>
        <begin position="26"/>
        <end position="331"/>
    </location>
</feature>
<dbReference type="InterPro" id="IPR027939">
    <property type="entry name" value="NMT1/THI5"/>
</dbReference>
<reference evidence="4" key="1">
    <citation type="submission" date="2017-05" db="EMBL/GenBank/DDBJ databases">
        <authorList>
            <person name="Sharma S."/>
            <person name="Sidhu C."/>
            <person name="Pinnaka A.K."/>
        </authorList>
    </citation>
    <scope>NUCLEOTIDE SEQUENCE [LARGE SCALE GENOMIC DNA]</scope>
    <source>
        <strain evidence="4">AK93</strain>
    </source>
</reference>
<dbReference type="EMBL" id="NFZW01000003">
    <property type="protein sequence ID" value="RFA38511.1"/>
    <property type="molecule type" value="Genomic_DNA"/>
</dbReference>
<feature type="domain" description="SsuA/THI5-like" evidence="2">
    <location>
        <begin position="42"/>
        <end position="253"/>
    </location>
</feature>
<name>A0A3E0WZJ9_9GAMM</name>
<dbReference type="RefSeq" id="WP_116302640.1">
    <property type="nucleotide sequence ID" value="NZ_NFZV01000012.1"/>
</dbReference>